<protein>
    <submittedName>
        <fullName evidence="1">Uncharacterized protein</fullName>
    </submittedName>
</protein>
<proteinExistence type="predicted"/>
<name>A0A0P9CXE4_9CHLR</name>
<evidence type="ECO:0000313" key="2">
    <source>
        <dbReference type="Proteomes" id="UP000050509"/>
    </source>
</evidence>
<gene>
    <name evidence="1" type="ORF">SE17_23915</name>
</gene>
<comment type="caution">
    <text evidence="1">The sequence shown here is derived from an EMBL/GenBank/DDBJ whole genome shotgun (WGS) entry which is preliminary data.</text>
</comment>
<dbReference type="EMBL" id="LJCR01001135">
    <property type="protein sequence ID" value="KPV50963.1"/>
    <property type="molecule type" value="Genomic_DNA"/>
</dbReference>
<evidence type="ECO:0000313" key="1">
    <source>
        <dbReference type="EMBL" id="KPV50963.1"/>
    </source>
</evidence>
<reference evidence="1 2" key="1">
    <citation type="submission" date="2015-09" db="EMBL/GenBank/DDBJ databases">
        <title>Draft genome sequence of Kouleothrix aurantiaca JCM 19913.</title>
        <authorList>
            <person name="Hemp J."/>
        </authorList>
    </citation>
    <scope>NUCLEOTIDE SEQUENCE [LARGE SCALE GENOMIC DNA]</scope>
    <source>
        <strain evidence="1 2">COM-B</strain>
    </source>
</reference>
<accession>A0A0P9CXE4</accession>
<dbReference type="Proteomes" id="UP000050509">
    <property type="component" value="Unassembled WGS sequence"/>
</dbReference>
<organism evidence="1 2">
    <name type="scientific">Kouleothrix aurantiaca</name>
    <dbReference type="NCBI Taxonomy" id="186479"/>
    <lineage>
        <taxon>Bacteria</taxon>
        <taxon>Bacillati</taxon>
        <taxon>Chloroflexota</taxon>
        <taxon>Chloroflexia</taxon>
        <taxon>Chloroflexales</taxon>
        <taxon>Roseiflexineae</taxon>
        <taxon>Roseiflexaceae</taxon>
        <taxon>Kouleothrix</taxon>
    </lineage>
</organism>
<dbReference type="AlphaFoldDB" id="A0A0P9CXE4"/>
<sequence length="201" mass="21667">MPEYWSATVVDQVHCLTVLDRRVAECDEAAAAIHTQAAVQAVLAYVRSYGDRYEAAGIILLAPLGIRIDPPARFPTIGRAGGEQAQGARASAAPGLIDIARLGETPHQIAGALADAGLEAASWRDRAGAPADLFWPVPRAYLDGDDRTLFLSERRRDRVLARPNDTVIVELPLSVVARPGAPLAWPDTPPPVRIDLERRPT</sequence>
<keyword evidence="2" id="KW-1185">Reference proteome</keyword>